<keyword evidence="3" id="KW-1185">Reference proteome</keyword>
<protein>
    <recommendedName>
        <fullName evidence="1">Phosphatidate phosphatase APP1 catalytic domain-containing protein</fullName>
    </recommendedName>
</protein>
<dbReference type="Pfam" id="PF09949">
    <property type="entry name" value="APP1_cat"/>
    <property type="match status" value="1"/>
</dbReference>
<evidence type="ECO:0000313" key="3">
    <source>
        <dbReference type="Proteomes" id="UP001416858"/>
    </source>
</evidence>
<dbReference type="EMBL" id="BAABRO010000010">
    <property type="protein sequence ID" value="GAA5508583.1"/>
    <property type="molecule type" value="Genomic_DNA"/>
</dbReference>
<dbReference type="Proteomes" id="UP001416858">
    <property type="component" value="Unassembled WGS sequence"/>
</dbReference>
<feature type="domain" description="Phosphatidate phosphatase APP1 catalytic" evidence="1">
    <location>
        <begin position="177"/>
        <end position="333"/>
    </location>
</feature>
<dbReference type="PANTHER" id="PTHR28208:SF3">
    <property type="entry name" value="PHOSPHATIDATE PHOSPHATASE APP1"/>
    <property type="match status" value="1"/>
</dbReference>
<organism evidence="2 3">
    <name type="scientific">Novipirellula caenicola</name>
    <dbReference type="NCBI Taxonomy" id="1536901"/>
    <lineage>
        <taxon>Bacteria</taxon>
        <taxon>Pseudomonadati</taxon>
        <taxon>Planctomycetota</taxon>
        <taxon>Planctomycetia</taxon>
        <taxon>Pirellulales</taxon>
        <taxon>Pirellulaceae</taxon>
        <taxon>Novipirellula</taxon>
    </lineage>
</organism>
<sequence>MTDHVETQQDETPEFDAWRDVFKAWLTQTASSADDVMDSGVRRLRKRLGHSGVPAIQPYIGYADRDSIHLHGRVLTNPPIDPDFQTDRWWHNLSNAIRRFASDEVPNVMLRATAGGTVVTTHSDREGYFRLELPREPGNGAPLFWSPAIMQIVESGLPRQSSSTTCDVMYVPDHAKFGIISDIDDTILHTGAIDIATMAKLTFLGNARTRAPLCGVAKLYEMLQHDGDLNRDPLNPIFYVSSSPWNLHDLIEDFLELNAIPKGPILLRDLGFDKDKFFKEGHEHKLVKTRRLLQQFDSLRFVLFGDSGQEDARLYAAAAKEFGSRIRAIFIRDIDPDQSSEHDARVDVHVRASRDAGVPMYLVKDSIEVARIAIEHQLFPPTVLDEVVAATQRDRQRKENFLQP</sequence>
<dbReference type="InterPro" id="IPR052935">
    <property type="entry name" value="Mg2+_PAP"/>
</dbReference>
<dbReference type="PANTHER" id="PTHR28208">
    <property type="entry name" value="PHOSPHATIDATE PHOSPHATASE APP1"/>
    <property type="match status" value="1"/>
</dbReference>
<name>A0ABP9VYA7_9BACT</name>
<reference evidence="2 3" key="1">
    <citation type="submission" date="2024-02" db="EMBL/GenBank/DDBJ databases">
        <title>Rhodopirellula caenicola NBRC 110016.</title>
        <authorList>
            <person name="Ichikawa N."/>
            <person name="Katano-Makiyama Y."/>
            <person name="Hidaka K."/>
        </authorList>
    </citation>
    <scope>NUCLEOTIDE SEQUENCE [LARGE SCALE GENOMIC DNA]</scope>
    <source>
        <strain evidence="2 3">NBRC 110016</strain>
    </source>
</reference>
<dbReference type="InterPro" id="IPR019236">
    <property type="entry name" value="APP1_cat"/>
</dbReference>
<evidence type="ECO:0000259" key="1">
    <source>
        <dbReference type="Pfam" id="PF09949"/>
    </source>
</evidence>
<comment type="caution">
    <text evidence="2">The sequence shown here is derived from an EMBL/GenBank/DDBJ whole genome shotgun (WGS) entry which is preliminary data.</text>
</comment>
<evidence type="ECO:0000313" key="2">
    <source>
        <dbReference type="EMBL" id="GAA5508583.1"/>
    </source>
</evidence>
<dbReference type="RefSeq" id="WP_345685360.1">
    <property type="nucleotide sequence ID" value="NZ_BAABRO010000010.1"/>
</dbReference>
<gene>
    <name evidence="2" type="ORF">Rcae01_04050</name>
</gene>
<accession>A0ABP9VYA7</accession>
<proteinExistence type="predicted"/>